<reference evidence="11" key="1">
    <citation type="submission" date="2015-11" db="EMBL/GenBank/DDBJ databases">
        <authorList>
            <person name="Varghese N."/>
        </authorList>
    </citation>
    <scope>NUCLEOTIDE SEQUENCE [LARGE SCALE GENOMIC DNA]</scope>
    <source>
        <strain evidence="11">DSM 45899</strain>
    </source>
</reference>
<dbReference type="InterPro" id="IPR037069">
    <property type="entry name" value="AcylCoA_DH/ox_N_sf"/>
</dbReference>
<evidence type="ECO:0000259" key="8">
    <source>
        <dbReference type="Pfam" id="PF02770"/>
    </source>
</evidence>
<dbReference type="PANTHER" id="PTHR43292">
    <property type="entry name" value="ACYL-COA DEHYDROGENASE"/>
    <property type="match status" value="1"/>
</dbReference>
<sequence>MPNPAAPVSDRPAEGRSEFQARVHEWFAANAPRKGSPEDFSAVHIVSAATAEEYRAQEQHAISVTRAWQRRLFDAGLAGRSWRPEYGGHGAPDWQDEVVIEEQARWGVSTKMFAVGLEMVPAVLFGHGTHEQRATFLPPILRGEHSWCQLLSEPGAGSDLANVQTRATPVDGGGWSVTGQKVWTSNAGCSEYALLIARTGSREEGRAGLSCFLLDMAQPGVDIRPLRQMSGAYHFNEVFLDDAHVPENGLIGAPGEGWAVLRTMLASERAAIGGGTSARSATQLVGLARTLGCDGDPVVRDLLAQAAIRERTLDLLRARIAAGHAVAAAGPTTKLLYSEHARLSADAATTILGMAATVVDDEVSAPWIERLLFAPGLRLGGGTDEIQRNAIAERGLGLPR</sequence>
<dbReference type="SUPFAM" id="SSF47203">
    <property type="entry name" value="Acyl-CoA dehydrogenase C-terminal domain-like"/>
    <property type="match status" value="1"/>
</dbReference>
<dbReference type="InterPro" id="IPR036250">
    <property type="entry name" value="AcylCo_DH-like_C"/>
</dbReference>
<dbReference type="PANTHER" id="PTHR43292:SF4">
    <property type="entry name" value="ACYL-COA DEHYDROGENASE FADE34"/>
    <property type="match status" value="1"/>
</dbReference>
<dbReference type="FunFam" id="2.40.110.10:FF:000011">
    <property type="entry name" value="Acyl-CoA dehydrogenase FadE34"/>
    <property type="match status" value="1"/>
</dbReference>
<feature type="domain" description="Acyl-CoA oxidase/dehydrogenase middle" evidence="8">
    <location>
        <begin position="148"/>
        <end position="241"/>
    </location>
</feature>
<dbReference type="EMBL" id="FAOZ01000012">
    <property type="protein sequence ID" value="CUU57350.1"/>
    <property type="molecule type" value="Genomic_DNA"/>
</dbReference>
<feature type="domain" description="Acyl-CoA dehydrogenase/oxidase C-terminal" evidence="7">
    <location>
        <begin position="255"/>
        <end position="395"/>
    </location>
</feature>
<evidence type="ECO:0000259" key="7">
    <source>
        <dbReference type="Pfam" id="PF00441"/>
    </source>
</evidence>
<dbReference type="InterPro" id="IPR013786">
    <property type="entry name" value="AcylCoA_DH/ox_N"/>
</dbReference>
<evidence type="ECO:0000256" key="1">
    <source>
        <dbReference type="ARBA" id="ARBA00001974"/>
    </source>
</evidence>
<organism evidence="10 11">
    <name type="scientific">Parafrankia irregularis</name>
    <dbReference type="NCBI Taxonomy" id="795642"/>
    <lineage>
        <taxon>Bacteria</taxon>
        <taxon>Bacillati</taxon>
        <taxon>Actinomycetota</taxon>
        <taxon>Actinomycetes</taxon>
        <taxon>Frankiales</taxon>
        <taxon>Frankiaceae</taxon>
        <taxon>Parafrankia</taxon>
    </lineage>
</organism>
<dbReference type="SUPFAM" id="SSF56645">
    <property type="entry name" value="Acyl-CoA dehydrogenase NM domain-like"/>
    <property type="match status" value="1"/>
</dbReference>
<dbReference type="InterPro" id="IPR052161">
    <property type="entry name" value="Mycobact_Acyl-CoA_DH"/>
</dbReference>
<dbReference type="Gene3D" id="1.10.540.10">
    <property type="entry name" value="Acyl-CoA dehydrogenase/oxidase, N-terminal domain"/>
    <property type="match status" value="1"/>
</dbReference>
<dbReference type="Gene3D" id="2.40.110.10">
    <property type="entry name" value="Butyryl-CoA Dehydrogenase, subunit A, domain 2"/>
    <property type="match status" value="1"/>
</dbReference>
<evidence type="ECO:0000256" key="3">
    <source>
        <dbReference type="ARBA" id="ARBA00022630"/>
    </source>
</evidence>
<dbReference type="GO" id="GO:0016627">
    <property type="term" value="F:oxidoreductase activity, acting on the CH-CH group of donors"/>
    <property type="evidence" value="ECO:0007669"/>
    <property type="project" value="InterPro"/>
</dbReference>
<evidence type="ECO:0000256" key="2">
    <source>
        <dbReference type="ARBA" id="ARBA00009347"/>
    </source>
</evidence>
<evidence type="ECO:0000259" key="9">
    <source>
        <dbReference type="Pfam" id="PF02771"/>
    </source>
</evidence>
<name>A0A0S4QSF4_9ACTN</name>
<dbReference type="InterPro" id="IPR006091">
    <property type="entry name" value="Acyl-CoA_Oxase/DH_mid-dom"/>
</dbReference>
<dbReference type="Pfam" id="PF00441">
    <property type="entry name" value="Acyl-CoA_dh_1"/>
    <property type="match status" value="1"/>
</dbReference>
<dbReference type="AlphaFoldDB" id="A0A0S4QSF4"/>
<keyword evidence="4 6" id="KW-0274">FAD</keyword>
<keyword evidence="3 6" id="KW-0285">Flavoprotein</keyword>
<gene>
    <name evidence="10" type="ORF">Ga0074812_11210</name>
</gene>
<protein>
    <submittedName>
        <fullName evidence="10">Acyl-CoA dehydrogenase</fullName>
    </submittedName>
</protein>
<keyword evidence="5 6" id="KW-0560">Oxidoreductase</keyword>
<dbReference type="InterPro" id="IPR009100">
    <property type="entry name" value="AcylCoA_DH/oxidase_NM_dom_sf"/>
</dbReference>
<dbReference type="Pfam" id="PF02770">
    <property type="entry name" value="Acyl-CoA_dh_M"/>
    <property type="match status" value="1"/>
</dbReference>
<accession>A0A0S4QSF4</accession>
<dbReference type="GO" id="GO:0050660">
    <property type="term" value="F:flavin adenine dinucleotide binding"/>
    <property type="evidence" value="ECO:0007669"/>
    <property type="project" value="InterPro"/>
</dbReference>
<keyword evidence="11" id="KW-1185">Reference proteome</keyword>
<evidence type="ECO:0000256" key="6">
    <source>
        <dbReference type="RuleBase" id="RU362125"/>
    </source>
</evidence>
<feature type="domain" description="Acyl-CoA dehydrogenase/oxidase N-terminal" evidence="9">
    <location>
        <begin position="50"/>
        <end position="144"/>
    </location>
</feature>
<comment type="similarity">
    <text evidence="2 6">Belongs to the acyl-CoA dehydrogenase family.</text>
</comment>
<dbReference type="InterPro" id="IPR046373">
    <property type="entry name" value="Acyl-CoA_Oxase/DH_mid-dom_sf"/>
</dbReference>
<evidence type="ECO:0000256" key="4">
    <source>
        <dbReference type="ARBA" id="ARBA00022827"/>
    </source>
</evidence>
<dbReference type="RefSeq" id="WP_091278680.1">
    <property type="nucleotide sequence ID" value="NZ_FAOZ01000012.1"/>
</dbReference>
<dbReference type="Pfam" id="PF02771">
    <property type="entry name" value="Acyl-CoA_dh_N"/>
    <property type="match status" value="1"/>
</dbReference>
<evidence type="ECO:0000256" key="5">
    <source>
        <dbReference type="ARBA" id="ARBA00023002"/>
    </source>
</evidence>
<dbReference type="InterPro" id="IPR009075">
    <property type="entry name" value="AcylCo_DH/oxidase_C"/>
</dbReference>
<evidence type="ECO:0000313" key="10">
    <source>
        <dbReference type="EMBL" id="CUU57350.1"/>
    </source>
</evidence>
<dbReference type="Gene3D" id="1.20.140.10">
    <property type="entry name" value="Butyryl-CoA Dehydrogenase, subunit A, domain 3"/>
    <property type="match status" value="1"/>
</dbReference>
<evidence type="ECO:0000313" key="11">
    <source>
        <dbReference type="Proteomes" id="UP000198802"/>
    </source>
</evidence>
<dbReference type="Proteomes" id="UP000198802">
    <property type="component" value="Unassembled WGS sequence"/>
</dbReference>
<comment type="cofactor">
    <cofactor evidence="1 6">
        <name>FAD</name>
        <dbReference type="ChEBI" id="CHEBI:57692"/>
    </cofactor>
</comment>
<dbReference type="GO" id="GO:0005886">
    <property type="term" value="C:plasma membrane"/>
    <property type="evidence" value="ECO:0007669"/>
    <property type="project" value="TreeGrafter"/>
</dbReference>
<proteinExistence type="inferred from homology"/>